<proteinExistence type="predicted"/>
<keyword evidence="2" id="KW-0812">Transmembrane</keyword>
<dbReference type="InParanoid" id="A0A1X7UMG0"/>
<organism evidence="4">
    <name type="scientific">Amphimedon queenslandica</name>
    <name type="common">Sponge</name>
    <dbReference type="NCBI Taxonomy" id="400682"/>
    <lineage>
        <taxon>Eukaryota</taxon>
        <taxon>Metazoa</taxon>
        <taxon>Porifera</taxon>
        <taxon>Demospongiae</taxon>
        <taxon>Heteroscleromorpha</taxon>
        <taxon>Haplosclerida</taxon>
        <taxon>Niphatidae</taxon>
        <taxon>Amphimedon</taxon>
    </lineage>
</organism>
<name>A0A1X7UMG0_AMPQE</name>
<feature type="chain" id="PRO_5012575560" description="Beta-lactamase-related domain-containing protein" evidence="3">
    <location>
        <begin position="23"/>
        <end position="463"/>
    </location>
</feature>
<evidence type="ECO:0000313" key="4">
    <source>
        <dbReference type="EnsemblMetazoa" id="Aqu2.1.28958_001"/>
    </source>
</evidence>
<accession>A0A1X7UMG0</accession>
<dbReference type="AlphaFoldDB" id="A0A1X7UMG0"/>
<keyword evidence="2" id="KW-1133">Transmembrane helix</keyword>
<sequence length="463" mass="52991">MALSVSLALFLLFSLSFREGQGADKVIPHEPLSVIKSYLHSPSDEQLSLWRPLIESSGPTRESLLAKMLTNIKHLVQSRAIVMSLDGQLILESFPETMKWNTSQVLPNCNVLTLITSSLTILLEGHEPDIFFKALRELSISKKKLNVPQHYQYMTLMSLFNKLPDGIDRDSKTFNIEFNVQCHVAFQAVNHLLGRSLNEAWNDAFMSLQLDESILNDQGHPVVPFFNLYRLTEVIHSDLNSLPLLSEDERDIYERSDNYAFGWWMNAGIDGNRLLDTLPNDAMFSMSPTAQIFVIPSLKMSAVFVNNAETSWAEKTYDEVLFSNNELWRQVLLIINPEYSQAYQKEREERMKAEGTGPPAGSNEENENEDKENENEGVNSEQLGTLGMIFNWIAFGLNWILGVFYLYLEFTSAQHIFIRILLWVVFISVAHVVVYWSFHIVWKTLTILFSRTHESRPKAGKTD</sequence>
<feature type="transmembrane region" description="Helical" evidence="2">
    <location>
        <begin position="389"/>
        <end position="408"/>
    </location>
</feature>
<evidence type="ECO:0008006" key="5">
    <source>
        <dbReference type="Google" id="ProtNLM"/>
    </source>
</evidence>
<dbReference type="EnsemblMetazoa" id="Aqu2.1.28958_001">
    <property type="protein sequence ID" value="Aqu2.1.28958_001"/>
    <property type="gene ID" value="Aqu2.1.28958"/>
</dbReference>
<protein>
    <recommendedName>
        <fullName evidence="5">Beta-lactamase-related domain-containing protein</fullName>
    </recommendedName>
</protein>
<keyword evidence="2" id="KW-0472">Membrane</keyword>
<keyword evidence="3" id="KW-0732">Signal</keyword>
<evidence type="ECO:0000256" key="1">
    <source>
        <dbReference type="SAM" id="MobiDB-lite"/>
    </source>
</evidence>
<feature type="transmembrane region" description="Helical" evidence="2">
    <location>
        <begin position="420"/>
        <end position="442"/>
    </location>
</feature>
<feature type="signal peptide" evidence="3">
    <location>
        <begin position="1"/>
        <end position="22"/>
    </location>
</feature>
<feature type="compositionally biased region" description="Acidic residues" evidence="1">
    <location>
        <begin position="364"/>
        <end position="375"/>
    </location>
</feature>
<reference evidence="4" key="1">
    <citation type="submission" date="2017-05" db="UniProtKB">
        <authorList>
            <consortium name="EnsemblMetazoa"/>
        </authorList>
    </citation>
    <scope>IDENTIFICATION</scope>
</reference>
<evidence type="ECO:0000256" key="2">
    <source>
        <dbReference type="SAM" id="Phobius"/>
    </source>
</evidence>
<evidence type="ECO:0000256" key="3">
    <source>
        <dbReference type="SAM" id="SignalP"/>
    </source>
</evidence>
<feature type="region of interest" description="Disordered" evidence="1">
    <location>
        <begin position="346"/>
        <end position="378"/>
    </location>
</feature>